<dbReference type="PRINTS" id="PR00507">
    <property type="entry name" value="N12N6MTFRASE"/>
</dbReference>
<dbReference type="PANTHER" id="PTHR33841:SF1">
    <property type="entry name" value="DNA METHYLTRANSFERASE A"/>
    <property type="match status" value="1"/>
</dbReference>
<evidence type="ECO:0000256" key="2">
    <source>
        <dbReference type="ARBA" id="ARBA00022603"/>
    </source>
</evidence>
<accession>A0A382KG39</accession>
<sequence length="418" mass="48394">MRFMKLQRVFDRMIVKNTTIQNKTKQNKLNSQHIIPSHCISNRKVNDFLKSIIDYKESKESILFSIGCELVRGNINPYLKQFLSEYSFPIVKIENIPCDEFDLLGSTYQYLNSKRENLERGSFYTNYKIAKDFVNDLDFSKNQLILDPACGSGSFLFNSNASSNQIFGVDNDPIAIMIAKFNYFIKFPNGNYPNIFCDDFFNWYLKNKHLLFDYLIGNPPYGANLNLKNINSSHVISGESFSYFIEFGFTLLKDVGIMRYLLPESILNVKKHYDIRKFILNNTNLNKIKKYQTKFAGVMSDLYMLEITNDKNNNDLIFIDNKSTIIPKTIFKSLKNSVITYYNQKDVAIIQKVTDIQGHNLSNSIFALGVVTGNNKEKLFDTPTDNSEPIYSGKEVTKYKLLPPEKHIVFDRNNLQQV</sequence>
<dbReference type="AlphaFoldDB" id="A0A382KG39"/>
<evidence type="ECO:0000313" key="7">
    <source>
        <dbReference type="EMBL" id="SVC21927.1"/>
    </source>
</evidence>
<dbReference type="Gene3D" id="3.40.50.150">
    <property type="entry name" value="Vaccinia Virus protein VP39"/>
    <property type="match status" value="1"/>
</dbReference>
<gene>
    <name evidence="7" type="ORF">METZ01_LOCUS274781</name>
</gene>
<dbReference type="InterPro" id="IPR050953">
    <property type="entry name" value="N4_N6_ade-DNA_methylase"/>
</dbReference>
<name>A0A382KG39_9ZZZZ</name>
<evidence type="ECO:0000256" key="3">
    <source>
        <dbReference type="ARBA" id="ARBA00022679"/>
    </source>
</evidence>
<reference evidence="7" key="1">
    <citation type="submission" date="2018-05" db="EMBL/GenBank/DDBJ databases">
        <authorList>
            <person name="Lanie J.A."/>
            <person name="Ng W.-L."/>
            <person name="Kazmierczak K.M."/>
            <person name="Andrzejewski T.M."/>
            <person name="Davidsen T.M."/>
            <person name="Wayne K.J."/>
            <person name="Tettelin H."/>
            <person name="Glass J.I."/>
            <person name="Rusch D."/>
            <person name="Podicherti R."/>
            <person name="Tsui H.-C.T."/>
            <person name="Winkler M.E."/>
        </authorList>
    </citation>
    <scope>NUCLEOTIDE SEQUENCE</scope>
</reference>
<dbReference type="PROSITE" id="PS00092">
    <property type="entry name" value="N6_MTASE"/>
    <property type="match status" value="1"/>
</dbReference>
<keyword evidence="2" id="KW-0489">Methyltransferase</keyword>
<evidence type="ECO:0000256" key="4">
    <source>
        <dbReference type="ARBA" id="ARBA00022747"/>
    </source>
</evidence>
<proteinExistence type="predicted"/>
<feature type="domain" description="DNA methylase adenine-specific" evidence="6">
    <location>
        <begin position="102"/>
        <end position="328"/>
    </location>
</feature>
<dbReference type="GO" id="GO:0009307">
    <property type="term" value="P:DNA restriction-modification system"/>
    <property type="evidence" value="ECO:0007669"/>
    <property type="project" value="UniProtKB-KW"/>
</dbReference>
<dbReference type="InterPro" id="IPR003356">
    <property type="entry name" value="DNA_methylase_A-5"/>
</dbReference>
<dbReference type="GO" id="GO:0008170">
    <property type="term" value="F:N-methyltransferase activity"/>
    <property type="evidence" value="ECO:0007669"/>
    <property type="project" value="InterPro"/>
</dbReference>
<keyword evidence="3" id="KW-0808">Transferase</keyword>
<dbReference type="EMBL" id="UINC01079688">
    <property type="protein sequence ID" value="SVC21927.1"/>
    <property type="molecule type" value="Genomic_DNA"/>
</dbReference>
<dbReference type="GO" id="GO:0003677">
    <property type="term" value="F:DNA binding"/>
    <property type="evidence" value="ECO:0007669"/>
    <property type="project" value="InterPro"/>
</dbReference>
<keyword evidence="4" id="KW-0680">Restriction system</keyword>
<dbReference type="CDD" id="cd02440">
    <property type="entry name" value="AdoMet_MTases"/>
    <property type="match status" value="1"/>
</dbReference>
<dbReference type="GO" id="GO:0032259">
    <property type="term" value="P:methylation"/>
    <property type="evidence" value="ECO:0007669"/>
    <property type="project" value="UniProtKB-KW"/>
</dbReference>
<dbReference type="PANTHER" id="PTHR33841">
    <property type="entry name" value="DNA METHYLTRANSFERASE YEEA-RELATED"/>
    <property type="match status" value="1"/>
</dbReference>
<evidence type="ECO:0000256" key="5">
    <source>
        <dbReference type="ARBA" id="ARBA00047942"/>
    </source>
</evidence>
<feature type="non-terminal residue" evidence="7">
    <location>
        <position position="418"/>
    </location>
</feature>
<dbReference type="Pfam" id="PF02384">
    <property type="entry name" value="N6_Mtase"/>
    <property type="match status" value="1"/>
</dbReference>
<evidence type="ECO:0000259" key="6">
    <source>
        <dbReference type="Pfam" id="PF02384"/>
    </source>
</evidence>
<dbReference type="EC" id="2.1.1.72" evidence="1"/>
<dbReference type="SUPFAM" id="SSF53335">
    <property type="entry name" value="S-adenosyl-L-methionine-dependent methyltransferases"/>
    <property type="match status" value="1"/>
</dbReference>
<evidence type="ECO:0000256" key="1">
    <source>
        <dbReference type="ARBA" id="ARBA00011900"/>
    </source>
</evidence>
<protein>
    <recommendedName>
        <fullName evidence="1">site-specific DNA-methyltransferase (adenine-specific)</fullName>
        <ecNumber evidence="1">2.1.1.72</ecNumber>
    </recommendedName>
</protein>
<dbReference type="InterPro" id="IPR002052">
    <property type="entry name" value="DNA_methylase_N6_adenine_CS"/>
</dbReference>
<organism evidence="7">
    <name type="scientific">marine metagenome</name>
    <dbReference type="NCBI Taxonomy" id="408172"/>
    <lineage>
        <taxon>unclassified sequences</taxon>
        <taxon>metagenomes</taxon>
        <taxon>ecological metagenomes</taxon>
    </lineage>
</organism>
<comment type="catalytic activity">
    <reaction evidence="5">
        <text>a 2'-deoxyadenosine in DNA + S-adenosyl-L-methionine = an N(6)-methyl-2'-deoxyadenosine in DNA + S-adenosyl-L-homocysteine + H(+)</text>
        <dbReference type="Rhea" id="RHEA:15197"/>
        <dbReference type="Rhea" id="RHEA-COMP:12418"/>
        <dbReference type="Rhea" id="RHEA-COMP:12419"/>
        <dbReference type="ChEBI" id="CHEBI:15378"/>
        <dbReference type="ChEBI" id="CHEBI:57856"/>
        <dbReference type="ChEBI" id="CHEBI:59789"/>
        <dbReference type="ChEBI" id="CHEBI:90615"/>
        <dbReference type="ChEBI" id="CHEBI:90616"/>
        <dbReference type="EC" id="2.1.1.72"/>
    </reaction>
</comment>
<dbReference type="InterPro" id="IPR029063">
    <property type="entry name" value="SAM-dependent_MTases_sf"/>
</dbReference>
<dbReference type="GO" id="GO:0009007">
    <property type="term" value="F:site-specific DNA-methyltransferase (adenine-specific) activity"/>
    <property type="evidence" value="ECO:0007669"/>
    <property type="project" value="UniProtKB-EC"/>
</dbReference>